<evidence type="ECO:0000313" key="13">
    <source>
        <dbReference type="EMBL" id="CAD7244666.1"/>
    </source>
</evidence>
<dbReference type="InterPro" id="IPR006202">
    <property type="entry name" value="Neur_chan_lig-bd"/>
</dbReference>
<gene>
    <name evidence="13" type="ORF">DSTB1V02_LOCUS4553</name>
</gene>
<feature type="transmembrane region" description="Helical" evidence="11">
    <location>
        <begin position="300"/>
        <end position="316"/>
    </location>
</feature>
<evidence type="ECO:0000256" key="1">
    <source>
        <dbReference type="ARBA" id="ARBA00004141"/>
    </source>
</evidence>
<evidence type="ECO:0000256" key="3">
    <source>
        <dbReference type="ARBA" id="ARBA00022448"/>
    </source>
</evidence>
<keyword evidence="6" id="KW-0732">Signal</keyword>
<reference evidence="13" key="1">
    <citation type="submission" date="2020-11" db="EMBL/GenBank/DDBJ databases">
        <authorList>
            <person name="Tran Van P."/>
        </authorList>
    </citation>
    <scope>NUCLEOTIDE SEQUENCE</scope>
</reference>
<accession>A0A7R9A1Y6</accession>
<protein>
    <recommendedName>
        <fullName evidence="12">Neurotransmitter-gated ion-channel ligand-binding domain-containing protein</fullName>
    </recommendedName>
</protein>
<evidence type="ECO:0000256" key="8">
    <source>
        <dbReference type="ARBA" id="ARBA00023065"/>
    </source>
</evidence>
<evidence type="ECO:0000256" key="2">
    <source>
        <dbReference type="ARBA" id="ARBA00004236"/>
    </source>
</evidence>
<dbReference type="SUPFAM" id="SSF63712">
    <property type="entry name" value="Nicotinic receptor ligand binding domain-like"/>
    <property type="match status" value="1"/>
</dbReference>
<dbReference type="InterPro" id="IPR036734">
    <property type="entry name" value="Neur_chan_lig-bd_sf"/>
</dbReference>
<dbReference type="EMBL" id="LR900198">
    <property type="protein sequence ID" value="CAD7244666.1"/>
    <property type="molecule type" value="Genomic_DNA"/>
</dbReference>
<evidence type="ECO:0000256" key="5">
    <source>
        <dbReference type="ARBA" id="ARBA00022692"/>
    </source>
</evidence>
<dbReference type="EMBL" id="CAJPEV010000681">
    <property type="protein sequence ID" value="CAG0887586.1"/>
    <property type="molecule type" value="Genomic_DNA"/>
</dbReference>
<sequence length="319" mass="36308">MCRLPDLGEADIDMALLNRTLWGYDKNSPPTLPMKVEVSVYNTLVTDIDPVNQKVTLDVYFRGHWEDARLKFSSSAMKEMRTSDGKTIARIWRPDFFFQSLETRPHTFPTDNQHILIGQDGSITFSRRVSHAWKKVSSTEDTIQLRPRGVAFNDEGVRNQEFRLPLVSMSHKILETGTGRYSLVSVDYKLARNPHRYILGSFVPVYLAVLVAYLTMWIQKSSLSARMLLLGMLLLAVMVVAQSAQNNMHKTPASTAMDWKLWISFSFILGALVECVAMEYFEGTKGMPGVTSRMETISRLAYPILYVLFLIIYWISCAA</sequence>
<evidence type="ECO:0000256" key="10">
    <source>
        <dbReference type="ARBA" id="ARBA00023303"/>
    </source>
</evidence>
<proteinExistence type="predicted"/>
<dbReference type="PRINTS" id="PR00253">
    <property type="entry name" value="GABAARECEPTR"/>
</dbReference>
<dbReference type="GO" id="GO:0005230">
    <property type="term" value="F:extracellular ligand-gated monoatomic ion channel activity"/>
    <property type="evidence" value="ECO:0007669"/>
    <property type="project" value="InterPro"/>
</dbReference>
<keyword evidence="7 11" id="KW-1133">Transmembrane helix</keyword>
<dbReference type="GO" id="GO:0004888">
    <property type="term" value="F:transmembrane signaling receptor activity"/>
    <property type="evidence" value="ECO:0007669"/>
    <property type="project" value="InterPro"/>
</dbReference>
<dbReference type="Proteomes" id="UP000677054">
    <property type="component" value="Unassembled WGS sequence"/>
</dbReference>
<evidence type="ECO:0000313" key="14">
    <source>
        <dbReference type="Proteomes" id="UP000677054"/>
    </source>
</evidence>
<dbReference type="AlphaFoldDB" id="A0A7R9A1Y6"/>
<evidence type="ECO:0000256" key="9">
    <source>
        <dbReference type="ARBA" id="ARBA00023136"/>
    </source>
</evidence>
<keyword evidence="9 11" id="KW-0472">Membrane</keyword>
<comment type="subcellular location">
    <subcellularLocation>
        <location evidence="2">Cell membrane</location>
    </subcellularLocation>
    <subcellularLocation>
        <location evidence="1">Membrane</location>
        <topology evidence="1">Multi-pass membrane protein</topology>
    </subcellularLocation>
</comment>
<name>A0A7R9A1Y6_9CRUS</name>
<evidence type="ECO:0000256" key="11">
    <source>
        <dbReference type="SAM" id="Phobius"/>
    </source>
</evidence>
<feature type="transmembrane region" description="Helical" evidence="11">
    <location>
        <begin position="261"/>
        <end position="280"/>
    </location>
</feature>
<dbReference type="InterPro" id="IPR036719">
    <property type="entry name" value="Neuro-gated_channel_TM_sf"/>
</dbReference>
<keyword evidence="5 11" id="KW-0812">Transmembrane</keyword>
<keyword evidence="4" id="KW-1003">Cell membrane</keyword>
<dbReference type="SUPFAM" id="SSF90112">
    <property type="entry name" value="Neurotransmitter-gated ion-channel transmembrane pore"/>
    <property type="match status" value="1"/>
</dbReference>
<dbReference type="PANTHER" id="PTHR18945">
    <property type="entry name" value="NEUROTRANSMITTER GATED ION CHANNEL"/>
    <property type="match status" value="1"/>
</dbReference>
<evidence type="ECO:0000256" key="4">
    <source>
        <dbReference type="ARBA" id="ARBA00022475"/>
    </source>
</evidence>
<keyword evidence="8" id="KW-0406">Ion transport</keyword>
<dbReference type="GO" id="GO:0005886">
    <property type="term" value="C:plasma membrane"/>
    <property type="evidence" value="ECO:0007669"/>
    <property type="project" value="UniProtKB-SubCell"/>
</dbReference>
<feature type="domain" description="Neurotransmitter-gated ion-channel ligand-binding" evidence="12">
    <location>
        <begin position="15"/>
        <end position="129"/>
    </location>
</feature>
<evidence type="ECO:0000256" key="6">
    <source>
        <dbReference type="ARBA" id="ARBA00022729"/>
    </source>
</evidence>
<dbReference type="Gene3D" id="1.20.58.390">
    <property type="entry name" value="Neurotransmitter-gated ion-channel transmembrane domain"/>
    <property type="match status" value="1"/>
</dbReference>
<dbReference type="Pfam" id="PF02931">
    <property type="entry name" value="Neur_chan_LBD"/>
    <property type="match status" value="1"/>
</dbReference>
<dbReference type="Gene3D" id="2.70.170.10">
    <property type="entry name" value="Neurotransmitter-gated ion-channel ligand-binding domain"/>
    <property type="match status" value="1"/>
</dbReference>
<feature type="transmembrane region" description="Helical" evidence="11">
    <location>
        <begin position="197"/>
        <end position="216"/>
    </location>
</feature>
<keyword evidence="14" id="KW-1185">Reference proteome</keyword>
<dbReference type="OrthoDB" id="6490394at2759"/>
<evidence type="ECO:0000256" key="7">
    <source>
        <dbReference type="ARBA" id="ARBA00022989"/>
    </source>
</evidence>
<evidence type="ECO:0000259" key="12">
    <source>
        <dbReference type="Pfam" id="PF02931"/>
    </source>
</evidence>
<feature type="transmembrane region" description="Helical" evidence="11">
    <location>
        <begin position="223"/>
        <end position="241"/>
    </location>
</feature>
<dbReference type="InterPro" id="IPR006201">
    <property type="entry name" value="Neur_channel"/>
</dbReference>
<dbReference type="InterPro" id="IPR006028">
    <property type="entry name" value="GABAA/Glycine_rcpt"/>
</dbReference>
<keyword evidence="10" id="KW-0407">Ion channel</keyword>
<dbReference type="InterPro" id="IPR038050">
    <property type="entry name" value="Neuro_actylchol_rec"/>
</dbReference>
<keyword evidence="3" id="KW-0813">Transport</keyword>
<organism evidence="13">
    <name type="scientific">Darwinula stevensoni</name>
    <dbReference type="NCBI Taxonomy" id="69355"/>
    <lineage>
        <taxon>Eukaryota</taxon>
        <taxon>Metazoa</taxon>
        <taxon>Ecdysozoa</taxon>
        <taxon>Arthropoda</taxon>
        <taxon>Crustacea</taxon>
        <taxon>Oligostraca</taxon>
        <taxon>Ostracoda</taxon>
        <taxon>Podocopa</taxon>
        <taxon>Podocopida</taxon>
        <taxon>Darwinulocopina</taxon>
        <taxon>Darwinuloidea</taxon>
        <taxon>Darwinulidae</taxon>
        <taxon>Darwinula</taxon>
    </lineage>
</organism>